<name>A0A0C9ZQK0_9AGAM</name>
<reference evidence="2" key="2">
    <citation type="submission" date="2015-01" db="EMBL/GenBank/DDBJ databases">
        <title>Evolutionary Origins and Diversification of the Mycorrhizal Mutualists.</title>
        <authorList>
            <consortium name="DOE Joint Genome Institute"/>
            <consortium name="Mycorrhizal Genomics Consortium"/>
            <person name="Kohler A."/>
            <person name="Kuo A."/>
            <person name="Nagy L.G."/>
            <person name="Floudas D."/>
            <person name="Copeland A."/>
            <person name="Barry K.W."/>
            <person name="Cichocki N."/>
            <person name="Veneault-Fourrey C."/>
            <person name="LaButti K."/>
            <person name="Lindquist E.A."/>
            <person name="Lipzen A."/>
            <person name="Lundell T."/>
            <person name="Morin E."/>
            <person name="Murat C."/>
            <person name="Riley R."/>
            <person name="Ohm R."/>
            <person name="Sun H."/>
            <person name="Tunlid A."/>
            <person name="Henrissat B."/>
            <person name="Grigoriev I.V."/>
            <person name="Hibbett D.S."/>
            <person name="Martin F."/>
        </authorList>
    </citation>
    <scope>NUCLEOTIDE SEQUENCE [LARGE SCALE GENOMIC DNA]</scope>
    <source>
        <strain evidence="2">441</strain>
    </source>
</reference>
<evidence type="ECO:0000313" key="1">
    <source>
        <dbReference type="EMBL" id="KIK21978.1"/>
    </source>
</evidence>
<gene>
    <name evidence="1" type="ORF">PISMIDRAFT_653498</name>
</gene>
<dbReference type="HOGENOM" id="CLU_1230341_0_0_1"/>
<dbReference type="OrthoDB" id="10486317at2759"/>
<protein>
    <submittedName>
        <fullName evidence="1">Uncharacterized protein</fullName>
    </submittedName>
</protein>
<keyword evidence="2" id="KW-1185">Reference proteome</keyword>
<organism evidence="1 2">
    <name type="scientific">Pisolithus microcarpus 441</name>
    <dbReference type="NCBI Taxonomy" id="765257"/>
    <lineage>
        <taxon>Eukaryota</taxon>
        <taxon>Fungi</taxon>
        <taxon>Dikarya</taxon>
        <taxon>Basidiomycota</taxon>
        <taxon>Agaricomycotina</taxon>
        <taxon>Agaricomycetes</taxon>
        <taxon>Agaricomycetidae</taxon>
        <taxon>Boletales</taxon>
        <taxon>Sclerodermatineae</taxon>
        <taxon>Pisolithaceae</taxon>
        <taxon>Pisolithus</taxon>
    </lineage>
</organism>
<dbReference type="AlphaFoldDB" id="A0A0C9ZQK0"/>
<dbReference type="Proteomes" id="UP000054018">
    <property type="component" value="Unassembled WGS sequence"/>
</dbReference>
<reference evidence="1 2" key="1">
    <citation type="submission" date="2014-04" db="EMBL/GenBank/DDBJ databases">
        <authorList>
            <consortium name="DOE Joint Genome Institute"/>
            <person name="Kuo A."/>
            <person name="Kohler A."/>
            <person name="Costa M.D."/>
            <person name="Nagy L.G."/>
            <person name="Floudas D."/>
            <person name="Copeland A."/>
            <person name="Barry K.W."/>
            <person name="Cichocki N."/>
            <person name="Veneault-Fourrey C."/>
            <person name="LaButti K."/>
            <person name="Lindquist E.A."/>
            <person name="Lipzen A."/>
            <person name="Lundell T."/>
            <person name="Morin E."/>
            <person name="Murat C."/>
            <person name="Sun H."/>
            <person name="Tunlid A."/>
            <person name="Henrissat B."/>
            <person name="Grigoriev I.V."/>
            <person name="Hibbett D.S."/>
            <person name="Martin F."/>
            <person name="Nordberg H.P."/>
            <person name="Cantor M.N."/>
            <person name="Hua S.X."/>
        </authorList>
    </citation>
    <scope>NUCLEOTIDE SEQUENCE [LARGE SCALE GENOMIC DNA]</scope>
    <source>
        <strain evidence="1 2">441</strain>
    </source>
</reference>
<dbReference type="EMBL" id="KN833744">
    <property type="protein sequence ID" value="KIK21978.1"/>
    <property type="molecule type" value="Genomic_DNA"/>
</dbReference>
<sequence>MYHHARQASVNLFHRSRIVHHSPFKRIWSPSSVPRYQSAMDLLIRFMLQLTPFADVHAVDDRARILAHLVAYWKWDIDAVGHYVSSVRYLLICGQYRTYLRYPFATTRIAFTSTLSMQPKYSCRQHLYSPLRTGVSDYGRVDALALQRVDLRRVKGTYLCHWSPYFRRPRSYSSLGRDYHPQCRNHRDRRLPSSCMWTHSGEHVPCADIPIDTVGHTTIASVDRQ</sequence>
<accession>A0A0C9ZQK0</accession>
<proteinExistence type="predicted"/>
<evidence type="ECO:0000313" key="2">
    <source>
        <dbReference type="Proteomes" id="UP000054018"/>
    </source>
</evidence>